<evidence type="ECO:0000313" key="1">
    <source>
        <dbReference type="EMBL" id="MBZ0057144.1"/>
    </source>
</evidence>
<protein>
    <submittedName>
        <fullName evidence="1">Uncharacterized protein</fullName>
    </submittedName>
</protein>
<gene>
    <name evidence="1" type="ORF">ITX56_04830</name>
</gene>
<accession>A0ABS7RS45</accession>
<comment type="caution">
    <text evidence="1">The sequence shown here is derived from an EMBL/GenBank/DDBJ whole genome shotgun (WGS) entry which is preliminary data.</text>
</comment>
<sequence>MLDIMQDDDGVILVNGDFVLDGGIDGIAQQAEIRVATNRGEWWLDTSQGLPWLPGIMGSKLPASIVSNMINAEAKRTPGVTDARATNISDVKGDFTIRFAVYIGNETKEVSSGIS</sequence>
<dbReference type="InterPro" id="IPR020288">
    <property type="entry name" value="Sheath_initiator"/>
</dbReference>
<organism evidence="1 2">
    <name type="scientific">Leclercia barmai</name>
    <dbReference type="NCBI Taxonomy" id="2785629"/>
    <lineage>
        <taxon>Bacteria</taxon>
        <taxon>Pseudomonadati</taxon>
        <taxon>Pseudomonadota</taxon>
        <taxon>Gammaproteobacteria</taxon>
        <taxon>Enterobacterales</taxon>
        <taxon>Enterobacteriaceae</taxon>
        <taxon>Leclercia</taxon>
    </lineage>
</organism>
<keyword evidence="2" id="KW-1185">Reference proteome</keyword>
<dbReference type="EMBL" id="JADMNK010000002">
    <property type="protein sequence ID" value="MBZ0057144.1"/>
    <property type="molecule type" value="Genomic_DNA"/>
</dbReference>
<proteinExistence type="predicted"/>
<evidence type="ECO:0000313" key="2">
    <source>
        <dbReference type="Proteomes" id="UP000706580"/>
    </source>
</evidence>
<dbReference type="RefSeq" id="WP_223074059.1">
    <property type="nucleotide sequence ID" value="NZ_JADMNK010000002.1"/>
</dbReference>
<dbReference type="Pfam" id="PF10934">
    <property type="entry name" value="Sheath_initiator"/>
    <property type="match status" value="1"/>
</dbReference>
<name>A0ABS7RS45_9ENTR</name>
<dbReference type="Proteomes" id="UP000706580">
    <property type="component" value="Unassembled WGS sequence"/>
</dbReference>
<reference evidence="1 2" key="1">
    <citation type="submission" date="2020-11" db="EMBL/GenBank/DDBJ databases">
        <title>Draft Genome of Enterobacter sp. strain EMC7.</title>
        <authorList>
            <person name="Barman P."/>
            <person name="Sinha S."/>
            <person name="Sen S."/>
            <person name="Chakraborty R."/>
        </authorList>
    </citation>
    <scope>NUCLEOTIDE SEQUENCE [LARGE SCALE GENOMIC DNA]</scope>
    <source>
        <strain evidence="1 2">EMC7</strain>
    </source>
</reference>